<keyword evidence="2" id="KW-1185">Reference proteome</keyword>
<evidence type="ECO:0000313" key="1">
    <source>
        <dbReference type="EMBL" id="BAY57015.1"/>
    </source>
</evidence>
<organism evidence="1 2">
    <name type="scientific">Leptolyngbya boryana NIES-2135</name>
    <dbReference type="NCBI Taxonomy" id="1973484"/>
    <lineage>
        <taxon>Bacteria</taxon>
        <taxon>Bacillati</taxon>
        <taxon>Cyanobacteriota</taxon>
        <taxon>Cyanophyceae</taxon>
        <taxon>Leptolyngbyales</taxon>
        <taxon>Leptolyngbyaceae</taxon>
        <taxon>Leptolyngbya group</taxon>
        <taxon>Leptolyngbya</taxon>
    </lineage>
</organism>
<proteinExistence type="predicted"/>
<protein>
    <recommendedName>
        <fullName evidence="3">Outer membrane efflux protein</fullName>
    </recommendedName>
</protein>
<sequence length="238" mass="26642">MLGDLPCLDMSDACIQQLQQKAIETSPELKAIDERVKVIEQKVDEAKRNNIKTVQLGVFEPLVQSWLKVEDVPTVPGQPARKKGILNRIGDLFFGNTLSSVNEILSLVGVPLFRNATGGDAAAQSRAIAIGDLQVKLAEIQNKRGEIAAKLRENVILQVLDFDQTRREFQISQEIARRQALQHKLIELDYRLGNGETTQFLGNLSALDKQKAQTFREWARLRSQMMRIKLIVLGAGEN</sequence>
<dbReference type="Gene3D" id="1.20.1600.10">
    <property type="entry name" value="Outer membrane efflux proteins (OEP)"/>
    <property type="match status" value="1"/>
</dbReference>
<gene>
    <name evidence="1" type="ORF">NIES2135_38780</name>
</gene>
<accession>A0A1Z4JJU8</accession>
<dbReference type="EMBL" id="AP018203">
    <property type="protein sequence ID" value="BAY57015.1"/>
    <property type="molecule type" value="Genomic_DNA"/>
</dbReference>
<name>A0A1Z4JJU8_LEPBY</name>
<evidence type="ECO:0000313" key="2">
    <source>
        <dbReference type="Proteomes" id="UP000217895"/>
    </source>
</evidence>
<dbReference type="Proteomes" id="UP000217895">
    <property type="component" value="Chromosome"/>
</dbReference>
<evidence type="ECO:0008006" key="3">
    <source>
        <dbReference type="Google" id="ProtNLM"/>
    </source>
</evidence>
<reference evidence="1 2" key="1">
    <citation type="submission" date="2017-06" db="EMBL/GenBank/DDBJ databases">
        <title>Genome sequencing of cyanobaciteial culture collection at National Institute for Environmental Studies (NIES).</title>
        <authorList>
            <person name="Hirose Y."/>
            <person name="Shimura Y."/>
            <person name="Fujisawa T."/>
            <person name="Nakamura Y."/>
            <person name="Kawachi M."/>
        </authorList>
    </citation>
    <scope>NUCLEOTIDE SEQUENCE [LARGE SCALE GENOMIC DNA]</scope>
    <source>
        <strain evidence="1 2">NIES-2135</strain>
    </source>
</reference>
<dbReference type="AlphaFoldDB" id="A0A1Z4JJU8"/>